<dbReference type="InterPro" id="IPR000223">
    <property type="entry name" value="Pept_S26A_signal_pept_1"/>
</dbReference>
<dbReference type="Gene3D" id="2.10.109.10">
    <property type="entry name" value="Umud Fragment, subunit A"/>
    <property type="match status" value="1"/>
</dbReference>
<reference evidence="5 6" key="1">
    <citation type="submission" date="2023-07" db="EMBL/GenBank/DDBJ databases">
        <title>Genomic Encyclopedia of Type Strains, Phase IV (KMG-IV): sequencing the most valuable type-strain genomes for metagenomic binning, comparative biology and taxonomic classification.</title>
        <authorList>
            <person name="Goeker M."/>
        </authorList>
    </citation>
    <scope>NUCLEOTIDE SEQUENCE [LARGE SCALE GENOMIC DNA]</scope>
    <source>
        <strain evidence="5 6">DSM 29005</strain>
    </source>
</reference>
<dbReference type="InterPro" id="IPR019533">
    <property type="entry name" value="Peptidase_S26"/>
</dbReference>
<gene>
    <name evidence="5" type="ORF">J2S19_004203</name>
</gene>
<dbReference type="Pfam" id="PF10502">
    <property type="entry name" value="Peptidase_S26"/>
    <property type="match status" value="1"/>
</dbReference>
<comment type="catalytic activity">
    <reaction evidence="3">
        <text>Cleavage of hydrophobic, N-terminal signal or leader sequences from secreted and periplasmic proteins.</text>
        <dbReference type="EC" id="3.4.21.89"/>
    </reaction>
</comment>
<organism evidence="5 6">
    <name type="scientific">Metabacillus malikii</name>
    <dbReference type="NCBI Taxonomy" id="1504265"/>
    <lineage>
        <taxon>Bacteria</taxon>
        <taxon>Bacillati</taxon>
        <taxon>Bacillota</taxon>
        <taxon>Bacilli</taxon>
        <taxon>Bacillales</taxon>
        <taxon>Bacillaceae</taxon>
        <taxon>Metabacillus</taxon>
    </lineage>
</organism>
<evidence type="ECO:0000256" key="1">
    <source>
        <dbReference type="ARBA" id="ARBA00004401"/>
    </source>
</evidence>
<feature type="domain" description="Peptidase S26" evidence="4">
    <location>
        <begin position="3"/>
        <end position="50"/>
    </location>
</feature>
<keyword evidence="2 3" id="KW-0378">Hydrolase</keyword>
<dbReference type="InterPro" id="IPR036286">
    <property type="entry name" value="LexA/Signal_pep-like_sf"/>
</dbReference>
<accession>A0ABT9ZM66</accession>
<comment type="subcellular location">
    <subcellularLocation>
        <location evidence="1">Cell membrane</location>
        <topology evidence="1">Single-pass type II membrane protein</topology>
    </subcellularLocation>
    <subcellularLocation>
        <location evidence="3">Membrane</location>
        <topology evidence="3">Single-pass type II membrane protein</topology>
    </subcellularLocation>
</comment>
<evidence type="ECO:0000313" key="6">
    <source>
        <dbReference type="Proteomes" id="UP001234495"/>
    </source>
</evidence>
<comment type="caution">
    <text evidence="5">The sequence shown here is derived from an EMBL/GenBank/DDBJ whole genome shotgun (WGS) entry which is preliminary data.</text>
</comment>
<evidence type="ECO:0000256" key="3">
    <source>
        <dbReference type="RuleBase" id="RU362042"/>
    </source>
</evidence>
<protein>
    <recommendedName>
        <fullName evidence="3">Signal peptidase I</fullName>
        <ecNumber evidence="3">3.4.21.89</ecNumber>
    </recommendedName>
</protein>
<name>A0ABT9ZM66_9BACI</name>
<dbReference type="EC" id="3.4.21.89" evidence="3"/>
<comment type="similarity">
    <text evidence="3">Belongs to the peptidase S26 family.</text>
</comment>
<keyword evidence="6" id="KW-1185">Reference proteome</keyword>
<dbReference type="Proteomes" id="UP001234495">
    <property type="component" value="Unassembled WGS sequence"/>
</dbReference>
<proteinExistence type="inferred from homology"/>
<dbReference type="CDD" id="cd06530">
    <property type="entry name" value="S26_SPase_I"/>
    <property type="match status" value="1"/>
</dbReference>
<evidence type="ECO:0000256" key="2">
    <source>
        <dbReference type="ARBA" id="ARBA00022801"/>
    </source>
</evidence>
<dbReference type="PROSITE" id="PS00761">
    <property type="entry name" value="SPASE_I_3"/>
    <property type="match status" value="1"/>
</dbReference>
<dbReference type="InterPro" id="IPR019758">
    <property type="entry name" value="Pept_S26A_signal_pept_1_CS"/>
</dbReference>
<evidence type="ECO:0000259" key="4">
    <source>
        <dbReference type="Pfam" id="PF10502"/>
    </source>
</evidence>
<dbReference type="EMBL" id="JAUSUD010000026">
    <property type="protein sequence ID" value="MDQ0232881.1"/>
    <property type="molecule type" value="Genomic_DNA"/>
</dbReference>
<keyword evidence="3" id="KW-0645">Protease</keyword>
<evidence type="ECO:0000313" key="5">
    <source>
        <dbReference type="EMBL" id="MDQ0232881.1"/>
    </source>
</evidence>
<dbReference type="NCBIfam" id="TIGR02227">
    <property type="entry name" value="sigpep_I_bact"/>
    <property type="match status" value="1"/>
</dbReference>
<sequence length="81" mass="9175">MGDFTLEEVTGETRVPEGSLFVLGDNRLNSKDSRAFGFLHDEAVIGEVELGMPRIMVFLFQREMPIVSAHEQLTLVHRFPL</sequence>
<dbReference type="SUPFAM" id="SSF51306">
    <property type="entry name" value="LexA/Signal peptidase"/>
    <property type="match status" value="1"/>
</dbReference>